<feature type="domain" description="ABC transporter" evidence="5">
    <location>
        <begin position="14"/>
        <end position="250"/>
    </location>
</feature>
<comment type="caution">
    <text evidence="6">The sequence shown here is derived from an EMBL/GenBank/DDBJ whole genome shotgun (WGS) entry which is preliminary data.</text>
</comment>
<keyword evidence="1" id="KW-0813">Transport</keyword>
<dbReference type="PROSITE" id="PS00211">
    <property type="entry name" value="ABC_TRANSPORTER_1"/>
    <property type="match status" value="1"/>
</dbReference>
<name>A0ABV6DFW0_9BACL</name>
<dbReference type="Pfam" id="PF00005">
    <property type="entry name" value="ABC_tran"/>
    <property type="match status" value="1"/>
</dbReference>
<protein>
    <submittedName>
        <fullName evidence="6">ABC transporter ATP-binding protein</fullName>
    </submittedName>
</protein>
<dbReference type="GO" id="GO:0005524">
    <property type="term" value="F:ATP binding"/>
    <property type="evidence" value="ECO:0007669"/>
    <property type="project" value="UniProtKB-KW"/>
</dbReference>
<sequence length="273" mass="29661">MKHSGGYRPEEVVIRTERVSKSFGGDEALHDVSFEVRRGEFYGILGPNGSGKSTLLRIVSGVETPDTGKVEVEGRAVASYNRRALAQRVAVLQQDALPPVGFTVREVVEMGRYPFQSWLGDDEPGTDALIGSIMGRLGLTGLADRPVERLSGGERQRVALAKVMAQQPKLLLLDEPTTFLDIGYQVQMMDYIRAWQKEDGLTVAAVLHDLNLAAQYCSRLLLISRGHVVGEGTPGEIVTSQLIADVYGTEPIVLPHPDNGAPQILLRAGQSDS</sequence>
<evidence type="ECO:0000259" key="5">
    <source>
        <dbReference type="PROSITE" id="PS50893"/>
    </source>
</evidence>
<dbReference type="InterPro" id="IPR027417">
    <property type="entry name" value="P-loop_NTPase"/>
</dbReference>
<dbReference type="PANTHER" id="PTHR42794">
    <property type="entry name" value="HEMIN IMPORT ATP-BINDING PROTEIN HMUV"/>
    <property type="match status" value="1"/>
</dbReference>
<gene>
    <name evidence="6" type="ORF">ACFFK0_03320</name>
</gene>
<dbReference type="SMART" id="SM00382">
    <property type="entry name" value="AAA"/>
    <property type="match status" value="1"/>
</dbReference>
<proteinExistence type="predicted"/>
<dbReference type="InterPro" id="IPR003593">
    <property type="entry name" value="AAA+_ATPase"/>
</dbReference>
<dbReference type="CDD" id="cd03214">
    <property type="entry name" value="ABC_Iron-Siderophores_B12_Hemin"/>
    <property type="match status" value="1"/>
</dbReference>
<dbReference type="SUPFAM" id="SSF52540">
    <property type="entry name" value="P-loop containing nucleoside triphosphate hydrolases"/>
    <property type="match status" value="1"/>
</dbReference>
<reference evidence="6 7" key="1">
    <citation type="submission" date="2024-09" db="EMBL/GenBank/DDBJ databases">
        <authorList>
            <person name="Sun Q."/>
            <person name="Mori K."/>
        </authorList>
    </citation>
    <scope>NUCLEOTIDE SEQUENCE [LARGE SCALE GENOMIC DNA]</scope>
    <source>
        <strain evidence="6 7">CCM 7759</strain>
    </source>
</reference>
<evidence type="ECO:0000256" key="1">
    <source>
        <dbReference type="ARBA" id="ARBA00022448"/>
    </source>
</evidence>
<dbReference type="EMBL" id="JBHLWN010000019">
    <property type="protein sequence ID" value="MFC0211487.1"/>
    <property type="molecule type" value="Genomic_DNA"/>
</dbReference>
<dbReference type="PROSITE" id="PS50893">
    <property type="entry name" value="ABC_TRANSPORTER_2"/>
    <property type="match status" value="1"/>
</dbReference>
<evidence type="ECO:0000256" key="4">
    <source>
        <dbReference type="ARBA" id="ARBA00022967"/>
    </source>
</evidence>
<dbReference type="InterPro" id="IPR017871">
    <property type="entry name" value="ABC_transporter-like_CS"/>
</dbReference>
<evidence type="ECO:0000313" key="6">
    <source>
        <dbReference type="EMBL" id="MFC0211487.1"/>
    </source>
</evidence>
<organism evidence="6 7">
    <name type="scientific">Paenibacillus chartarius</name>
    <dbReference type="NCBI Taxonomy" id="747481"/>
    <lineage>
        <taxon>Bacteria</taxon>
        <taxon>Bacillati</taxon>
        <taxon>Bacillota</taxon>
        <taxon>Bacilli</taxon>
        <taxon>Bacillales</taxon>
        <taxon>Paenibacillaceae</taxon>
        <taxon>Paenibacillus</taxon>
    </lineage>
</organism>
<dbReference type="PANTHER" id="PTHR42794:SF1">
    <property type="entry name" value="HEMIN IMPORT ATP-BINDING PROTEIN HMUV"/>
    <property type="match status" value="1"/>
</dbReference>
<evidence type="ECO:0000313" key="7">
    <source>
        <dbReference type="Proteomes" id="UP001589776"/>
    </source>
</evidence>
<dbReference type="Gene3D" id="3.40.50.300">
    <property type="entry name" value="P-loop containing nucleotide triphosphate hydrolases"/>
    <property type="match status" value="1"/>
</dbReference>
<keyword evidence="3 6" id="KW-0067">ATP-binding</keyword>
<evidence type="ECO:0000256" key="2">
    <source>
        <dbReference type="ARBA" id="ARBA00022741"/>
    </source>
</evidence>
<evidence type="ECO:0000256" key="3">
    <source>
        <dbReference type="ARBA" id="ARBA00022840"/>
    </source>
</evidence>
<dbReference type="RefSeq" id="WP_377468465.1">
    <property type="nucleotide sequence ID" value="NZ_JBHLWN010000019.1"/>
</dbReference>
<keyword evidence="7" id="KW-1185">Reference proteome</keyword>
<keyword evidence="2" id="KW-0547">Nucleotide-binding</keyword>
<accession>A0ABV6DFW0</accession>
<dbReference type="InterPro" id="IPR003439">
    <property type="entry name" value="ABC_transporter-like_ATP-bd"/>
</dbReference>
<dbReference type="Proteomes" id="UP001589776">
    <property type="component" value="Unassembled WGS sequence"/>
</dbReference>
<keyword evidence="4" id="KW-1278">Translocase</keyword>